<gene>
    <name evidence="1" type="ORF">NTEN_LOCUS9535</name>
</gene>
<evidence type="ECO:0000313" key="2">
    <source>
        <dbReference type="Proteomes" id="UP000479000"/>
    </source>
</evidence>
<organism evidence="1 2">
    <name type="scientific">Nesidiocoris tenuis</name>
    <dbReference type="NCBI Taxonomy" id="355587"/>
    <lineage>
        <taxon>Eukaryota</taxon>
        <taxon>Metazoa</taxon>
        <taxon>Ecdysozoa</taxon>
        <taxon>Arthropoda</taxon>
        <taxon>Hexapoda</taxon>
        <taxon>Insecta</taxon>
        <taxon>Pterygota</taxon>
        <taxon>Neoptera</taxon>
        <taxon>Paraneoptera</taxon>
        <taxon>Hemiptera</taxon>
        <taxon>Heteroptera</taxon>
        <taxon>Panheteroptera</taxon>
        <taxon>Cimicomorpha</taxon>
        <taxon>Miridae</taxon>
        <taxon>Dicyphina</taxon>
        <taxon>Nesidiocoris</taxon>
    </lineage>
</organism>
<dbReference type="AlphaFoldDB" id="A0A6H5GLT0"/>
<proteinExistence type="predicted"/>
<sequence>MDTNHALNCKPVDDHNTSIYSVNMESKWKCRNRPKIENQNGASERTFLTHTYSESLPKQVSVCPWSFTTNAFYKDVVIPNELMDSCIILSHLNSAGSIQ</sequence>
<keyword evidence="2" id="KW-1185">Reference proteome</keyword>
<accession>A0A6H5GLT0</accession>
<evidence type="ECO:0000313" key="1">
    <source>
        <dbReference type="EMBL" id="CAB0004058.1"/>
    </source>
</evidence>
<reference evidence="1 2" key="1">
    <citation type="submission" date="2020-02" db="EMBL/GenBank/DDBJ databases">
        <authorList>
            <person name="Ferguson B K."/>
        </authorList>
    </citation>
    <scope>NUCLEOTIDE SEQUENCE [LARGE SCALE GENOMIC DNA]</scope>
</reference>
<name>A0A6H5GLT0_9HEMI</name>
<protein>
    <submittedName>
        <fullName evidence="1">Uncharacterized protein</fullName>
    </submittedName>
</protein>
<dbReference type="EMBL" id="CADCXU010014397">
    <property type="protein sequence ID" value="CAB0004058.1"/>
    <property type="molecule type" value="Genomic_DNA"/>
</dbReference>
<dbReference type="Proteomes" id="UP000479000">
    <property type="component" value="Unassembled WGS sequence"/>
</dbReference>
<dbReference type="OrthoDB" id="284782at2759"/>